<organism evidence="1 2">
    <name type="scientific">Paenibacillus glycanilyticus</name>
    <dbReference type="NCBI Taxonomy" id="126569"/>
    <lineage>
        <taxon>Bacteria</taxon>
        <taxon>Bacillati</taxon>
        <taxon>Bacillota</taxon>
        <taxon>Bacilli</taxon>
        <taxon>Bacillales</taxon>
        <taxon>Paenibacillaceae</taxon>
        <taxon>Paenibacillus</taxon>
    </lineage>
</organism>
<keyword evidence="2" id="KW-1185">Reference proteome</keyword>
<evidence type="ECO:0000313" key="2">
    <source>
        <dbReference type="Proteomes" id="UP001285921"/>
    </source>
</evidence>
<gene>
    <name evidence="1" type="ORF">PghCCS26_00280</name>
</gene>
<dbReference type="Proteomes" id="UP001285921">
    <property type="component" value="Unassembled WGS sequence"/>
</dbReference>
<reference evidence="1 2" key="1">
    <citation type="submission" date="2023-05" db="EMBL/GenBank/DDBJ databases">
        <title>Draft genome of Paenibacillus sp. CCS26.</title>
        <authorList>
            <person name="Akita H."/>
            <person name="Shinto Y."/>
            <person name="Kimura Z."/>
        </authorList>
    </citation>
    <scope>NUCLEOTIDE SEQUENCE [LARGE SCALE GENOMIC DNA]</scope>
    <source>
        <strain evidence="1 2">CCS26</strain>
    </source>
</reference>
<accession>A0ABQ6ND58</accession>
<sequence length="70" mass="8223">MTSIPDQQRNPKLAFQGRNGTAYSRLRHIHFLTGGREAPGFRNGDNQLKKRFVHTEFDISLMIYIHFIYD</sequence>
<comment type="caution">
    <text evidence="1">The sequence shown here is derived from an EMBL/GenBank/DDBJ whole genome shotgun (WGS) entry which is preliminary data.</text>
</comment>
<proteinExistence type="predicted"/>
<name>A0ABQ6ND58_9BACL</name>
<evidence type="ECO:0000313" key="1">
    <source>
        <dbReference type="EMBL" id="GMK42901.1"/>
    </source>
</evidence>
<protein>
    <submittedName>
        <fullName evidence="1">Uncharacterized protein</fullName>
    </submittedName>
</protein>
<dbReference type="EMBL" id="BTCL01000001">
    <property type="protein sequence ID" value="GMK42901.1"/>
    <property type="molecule type" value="Genomic_DNA"/>
</dbReference>